<evidence type="ECO:0000313" key="3">
    <source>
        <dbReference type="EMBL" id="GAA1805898.1"/>
    </source>
</evidence>
<gene>
    <name evidence="3" type="ORF">GCM10009811_31830</name>
</gene>
<accession>A0ABP4Y749</accession>
<keyword evidence="4" id="KW-1185">Reference proteome</keyword>
<dbReference type="Gene3D" id="3.10.129.10">
    <property type="entry name" value="Hotdog Thioesterase"/>
    <property type="match status" value="1"/>
</dbReference>
<proteinExistence type="inferred from homology"/>
<evidence type="ECO:0000256" key="1">
    <source>
        <dbReference type="ARBA" id="ARBA00005953"/>
    </source>
</evidence>
<organism evidence="3 4">
    <name type="scientific">Nostocoides veronense</name>
    <dbReference type="NCBI Taxonomy" id="330836"/>
    <lineage>
        <taxon>Bacteria</taxon>
        <taxon>Bacillati</taxon>
        <taxon>Actinomycetota</taxon>
        <taxon>Actinomycetes</taxon>
        <taxon>Micrococcales</taxon>
        <taxon>Intrasporangiaceae</taxon>
        <taxon>Nostocoides</taxon>
    </lineage>
</organism>
<name>A0ABP4Y749_9MICO</name>
<sequence>MSTEPALADYPIVRPVATRWADNDMFGHLNNAVYYGIFDSVINGWLAEATGISPLEHEARGVVAESSCRFLAEVGFPDEVLVGLRIERLGTKSVTYQLAMFRSVGDEAVLAAEGRWVHVYVDPASRATVAIPPAIRAVLEGICEPA</sequence>
<dbReference type="InterPro" id="IPR029069">
    <property type="entry name" value="HotDog_dom_sf"/>
</dbReference>
<dbReference type="Pfam" id="PF13279">
    <property type="entry name" value="4HBT_2"/>
    <property type="match status" value="1"/>
</dbReference>
<evidence type="ECO:0000313" key="4">
    <source>
        <dbReference type="Proteomes" id="UP001499938"/>
    </source>
</evidence>
<comment type="caution">
    <text evidence="3">The sequence shown here is derived from an EMBL/GenBank/DDBJ whole genome shotgun (WGS) entry which is preliminary data.</text>
</comment>
<dbReference type="Proteomes" id="UP001499938">
    <property type="component" value="Unassembled WGS sequence"/>
</dbReference>
<dbReference type="CDD" id="cd00586">
    <property type="entry name" value="4HBT"/>
    <property type="match status" value="1"/>
</dbReference>
<evidence type="ECO:0000256" key="2">
    <source>
        <dbReference type="ARBA" id="ARBA00022801"/>
    </source>
</evidence>
<dbReference type="InterPro" id="IPR050563">
    <property type="entry name" value="4-hydroxybenzoyl-CoA_TE"/>
</dbReference>
<dbReference type="SUPFAM" id="SSF54637">
    <property type="entry name" value="Thioesterase/thiol ester dehydrase-isomerase"/>
    <property type="match status" value="1"/>
</dbReference>
<dbReference type="RefSeq" id="WP_344087765.1">
    <property type="nucleotide sequence ID" value="NZ_BAAAPO010000050.1"/>
</dbReference>
<protein>
    <submittedName>
        <fullName evidence="3">Thioesterase family protein</fullName>
    </submittedName>
</protein>
<dbReference type="EMBL" id="BAAAPO010000050">
    <property type="protein sequence ID" value="GAA1805898.1"/>
    <property type="molecule type" value="Genomic_DNA"/>
</dbReference>
<keyword evidence="2" id="KW-0378">Hydrolase</keyword>
<comment type="similarity">
    <text evidence="1">Belongs to the 4-hydroxybenzoyl-CoA thioesterase family.</text>
</comment>
<reference evidence="4" key="1">
    <citation type="journal article" date="2019" name="Int. J. Syst. Evol. Microbiol.">
        <title>The Global Catalogue of Microorganisms (GCM) 10K type strain sequencing project: providing services to taxonomists for standard genome sequencing and annotation.</title>
        <authorList>
            <consortium name="The Broad Institute Genomics Platform"/>
            <consortium name="The Broad Institute Genome Sequencing Center for Infectious Disease"/>
            <person name="Wu L."/>
            <person name="Ma J."/>
        </authorList>
    </citation>
    <scope>NUCLEOTIDE SEQUENCE [LARGE SCALE GENOMIC DNA]</scope>
    <source>
        <strain evidence="4">JCM 15592</strain>
    </source>
</reference>
<dbReference type="PANTHER" id="PTHR31793">
    <property type="entry name" value="4-HYDROXYBENZOYL-COA THIOESTERASE FAMILY MEMBER"/>
    <property type="match status" value="1"/>
</dbReference>
<dbReference type="PANTHER" id="PTHR31793:SF27">
    <property type="entry name" value="NOVEL THIOESTERASE SUPERFAMILY DOMAIN AND SAPOSIN A-TYPE DOMAIN CONTAINING PROTEIN (0610012H03RIK)"/>
    <property type="match status" value="1"/>
</dbReference>